<gene>
    <name evidence="1" type="ORF">DWB85_16715</name>
</gene>
<reference evidence="1 2" key="1">
    <citation type="submission" date="2018-07" db="EMBL/GenBank/DDBJ databases">
        <title>Halioglobus sp. genome submission.</title>
        <authorList>
            <person name="Ye M.-Q."/>
            <person name="Du Z.-J."/>
        </authorList>
    </citation>
    <scope>NUCLEOTIDE SEQUENCE [LARGE SCALE GENOMIC DNA]</scope>
    <source>
        <strain evidence="1 2">U0301</strain>
    </source>
</reference>
<dbReference type="SUPFAM" id="SSF50346">
    <property type="entry name" value="PRC-barrel domain"/>
    <property type="match status" value="1"/>
</dbReference>
<evidence type="ECO:0008006" key="3">
    <source>
        <dbReference type="Google" id="ProtNLM"/>
    </source>
</evidence>
<evidence type="ECO:0000313" key="2">
    <source>
        <dbReference type="Proteomes" id="UP000265509"/>
    </source>
</evidence>
<proteinExistence type="predicted"/>
<organism evidence="1 2">
    <name type="scientific">Seongchinamella sediminis</name>
    <dbReference type="NCBI Taxonomy" id="2283635"/>
    <lineage>
        <taxon>Bacteria</taxon>
        <taxon>Pseudomonadati</taxon>
        <taxon>Pseudomonadota</taxon>
        <taxon>Gammaproteobacteria</taxon>
        <taxon>Cellvibrionales</taxon>
        <taxon>Halieaceae</taxon>
        <taxon>Seongchinamella</taxon>
    </lineage>
</organism>
<sequence>MRLPQTWELLGLHGQALGRVDACGVDLQTGRISYLILETPWQTLSIPWQAVHVDNRHNRFQLHGKPRGLPCKQAQDSSS</sequence>
<name>A0A3L7DWN2_9GAMM</name>
<accession>A0A3L7DWN2</accession>
<dbReference type="InterPro" id="IPR011033">
    <property type="entry name" value="PRC_barrel-like_sf"/>
</dbReference>
<keyword evidence="2" id="KW-1185">Reference proteome</keyword>
<comment type="caution">
    <text evidence="1">The sequence shown here is derived from an EMBL/GenBank/DDBJ whole genome shotgun (WGS) entry which is preliminary data.</text>
</comment>
<protein>
    <recommendedName>
        <fullName evidence="3">PRC-barrel domain-containing protein</fullName>
    </recommendedName>
</protein>
<dbReference type="AlphaFoldDB" id="A0A3L7DWN2"/>
<dbReference type="Proteomes" id="UP000265509">
    <property type="component" value="Unassembled WGS sequence"/>
</dbReference>
<dbReference type="EMBL" id="QRAN01000022">
    <property type="protein sequence ID" value="RLQ20643.1"/>
    <property type="molecule type" value="Genomic_DNA"/>
</dbReference>
<evidence type="ECO:0000313" key="1">
    <source>
        <dbReference type="EMBL" id="RLQ20643.1"/>
    </source>
</evidence>